<accession>A0A8T0LHX6</accession>
<dbReference type="PANTHER" id="PTHR35463">
    <property type="entry name" value="TRANSMEMBRANE PROTEIN"/>
    <property type="match status" value="1"/>
</dbReference>
<dbReference type="EMBL" id="JABFOF010000001">
    <property type="protein sequence ID" value="KAG2410558.1"/>
    <property type="molecule type" value="Genomic_DNA"/>
</dbReference>
<feature type="compositionally biased region" description="Basic and acidic residues" evidence="1">
    <location>
        <begin position="105"/>
        <end position="115"/>
    </location>
</feature>
<gene>
    <name evidence="3" type="ORF">HKW66_Vig0012230</name>
</gene>
<comment type="caution">
    <text evidence="3">The sequence shown here is derived from an EMBL/GenBank/DDBJ whole genome shotgun (WGS) entry which is preliminary data.</text>
</comment>
<evidence type="ECO:0000256" key="1">
    <source>
        <dbReference type="SAM" id="MobiDB-lite"/>
    </source>
</evidence>
<dbReference type="AlphaFoldDB" id="A0A8T0LHX6"/>
<dbReference type="Proteomes" id="UP000743370">
    <property type="component" value="Unassembled WGS sequence"/>
</dbReference>
<name>A0A8T0LHX6_PHAAN</name>
<sequence>MVNFSITILLFLLFCVLFQFQPATLDEVGVQNDAQKPLFSKVLMDTVSLLRKSHKSSWDKIKTVIKDLQMQFSPPSLDFRSGGGRVGVGEDPKETLKEAFKKSIDKSKETFEESAKSTGKAVETAVRKTTTENKKTTHDSENESKAEL</sequence>
<keyword evidence="2" id="KW-0732">Signal</keyword>
<dbReference type="PANTHER" id="PTHR35463:SF10">
    <property type="entry name" value="TRANSMEMBRANE PROTEIN"/>
    <property type="match status" value="1"/>
</dbReference>
<evidence type="ECO:0000256" key="2">
    <source>
        <dbReference type="SAM" id="SignalP"/>
    </source>
</evidence>
<protein>
    <submittedName>
        <fullName evidence="3">Uncharacterized protein</fullName>
    </submittedName>
</protein>
<feature type="signal peptide" evidence="2">
    <location>
        <begin position="1"/>
        <end position="25"/>
    </location>
</feature>
<organism evidence="3 4">
    <name type="scientific">Phaseolus angularis</name>
    <name type="common">Azuki bean</name>
    <name type="synonym">Vigna angularis</name>
    <dbReference type="NCBI Taxonomy" id="3914"/>
    <lineage>
        <taxon>Eukaryota</taxon>
        <taxon>Viridiplantae</taxon>
        <taxon>Streptophyta</taxon>
        <taxon>Embryophyta</taxon>
        <taxon>Tracheophyta</taxon>
        <taxon>Spermatophyta</taxon>
        <taxon>Magnoliopsida</taxon>
        <taxon>eudicotyledons</taxon>
        <taxon>Gunneridae</taxon>
        <taxon>Pentapetalae</taxon>
        <taxon>rosids</taxon>
        <taxon>fabids</taxon>
        <taxon>Fabales</taxon>
        <taxon>Fabaceae</taxon>
        <taxon>Papilionoideae</taxon>
        <taxon>50 kb inversion clade</taxon>
        <taxon>NPAAA clade</taxon>
        <taxon>indigoferoid/millettioid clade</taxon>
        <taxon>Phaseoleae</taxon>
        <taxon>Vigna</taxon>
    </lineage>
</organism>
<feature type="chain" id="PRO_5035846684" evidence="2">
    <location>
        <begin position="26"/>
        <end position="148"/>
    </location>
</feature>
<evidence type="ECO:0000313" key="4">
    <source>
        <dbReference type="Proteomes" id="UP000743370"/>
    </source>
</evidence>
<feature type="region of interest" description="Disordered" evidence="1">
    <location>
        <begin position="105"/>
        <end position="148"/>
    </location>
</feature>
<reference evidence="3 4" key="1">
    <citation type="submission" date="2020-05" db="EMBL/GenBank/DDBJ databases">
        <title>Vigna angularis (adzuki bean) Var. LongXiaoDou No. 4 denovo assembly.</title>
        <authorList>
            <person name="Xiang H."/>
        </authorList>
    </citation>
    <scope>NUCLEOTIDE SEQUENCE [LARGE SCALE GENOMIC DNA]</scope>
    <source>
        <tissue evidence="3">Leaf</tissue>
    </source>
</reference>
<proteinExistence type="predicted"/>
<evidence type="ECO:0000313" key="3">
    <source>
        <dbReference type="EMBL" id="KAG2410558.1"/>
    </source>
</evidence>
<dbReference type="OrthoDB" id="690661at2759"/>
<feature type="compositionally biased region" description="Basic and acidic residues" evidence="1">
    <location>
        <begin position="125"/>
        <end position="148"/>
    </location>
</feature>